<dbReference type="AlphaFoldDB" id="S3DDL2"/>
<feature type="compositionally biased region" description="Basic and acidic residues" evidence="2">
    <location>
        <begin position="948"/>
        <end position="964"/>
    </location>
</feature>
<keyword evidence="1" id="KW-0175">Coiled coil</keyword>
<feature type="region of interest" description="Disordered" evidence="2">
    <location>
        <begin position="128"/>
        <end position="157"/>
    </location>
</feature>
<dbReference type="GeneID" id="19464187"/>
<reference evidence="4 5" key="1">
    <citation type="journal article" date="2013" name="BMC Genomics">
        <title>Genomics-driven discovery of the pneumocandin biosynthetic gene cluster in the fungus Glarea lozoyensis.</title>
        <authorList>
            <person name="Chen L."/>
            <person name="Yue Q."/>
            <person name="Zhang X."/>
            <person name="Xiang M."/>
            <person name="Wang C."/>
            <person name="Li S."/>
            <person name="Che Y."/>
            <person name="Ortiz-Lopez F.J."/>
            <person name="Bills G.F."/>
            <person name="Liu X."/>
            <person name="An Z."/>
        </authorList>
    </citation>
    <scope>NUCLEOTIDE SEQUENCE [LARGE SCALE GENOMIC DNA]</scope>
    <source>
        <strain evidence="5">ATCC 20868 / MF5171</strain>
    </source>
</reference>
<feature type="compositionally biased region" description="Pro residues" evidence="2">
    <location>
        <begin position="1053"/>
        <end position="1065"/>
    </location>
</feature>
<feature type="compositionally biased region" description="Polar residues" evidence="2">
    <location>
        <begin position="486"/>
        <end position="502"/>
    </location>
</feature>
<feature type="compositionally biased region" description="Low complexity" evidence="2">
    <location>
        <begin position="458"/>
        <end position="467"/>
    </location>
</feature>
<dbReference type="Proteomes" id="UP000016922">
    <property type="component" value="Unassembled WGS sequence"/>
</dbReference>
<gene>
    <name evidence="4" type="ORF">GLAREA_05133</name>
</gene>
<dbReference type="InterPro" id="IPR019607">
    <property type="entry name" value="Putative_zinc-finger_domain"/>
</dbReference>
<feature type="region of interest" description="Disordered" evidence="2">
    <location>
        <begin position="701"/>
        <end position="727"/>
    </location>
</feature>
<protein>
    <recommendedName>
        <fullName evidence="3">Putative zinc-finger domain-containing protein</fullName>
    </recommendedName>
</protein>
<feature type="compositionally biased region" description="Acidic residues" evidence="2">
    <location>
        <begin position="600"/>
        <end position="620"/>
    </location>
</feature>
<dbReference type="RefSeq" id="XP_008076613.1">
    <property type="nucleotide sequence ID" value="XM_008078422.1"/>
</dbReference>
<organism evidence="4 5">
    <name type="scientific">Glarea lozoyensis (strain ATCC 20868 / MF5171)</name>
    <dbReference type="NCBI Taxonomy" id="1116229"/>
    <lineage>
        <taxon>Eukaryota</taxon>
        <taxon>Fungi</taxon>
        <taxon>Dikarya</taxon>
        <taxon>Ascomycota</taxon>
        <taxon>Pezizomycotina</taxon>
        <taxon>Leotiomycetes</taxon>
        <taxon>Helotiales</taxon>
        <taxon>Helotiaceae</taxon>
        <taxon>Glarea</taxon>
    </lineage>
</organism>
<feature type="compositionally biased region" description="Polar residues" evidence="2">
    <location>
        <begin position="237"/>
        <end position="247"/>
    </location>
</feature>
<feature type="region of interest" description="Disordered" evidence="2">
    <location>
        <begin position="175"/>
        <end position="310"/>
    </location>
</feature>
<feature type="compositionally biased region" description="Polar residues" evidence="2">
    <location>
        <begin position="175"/>
        <end position="215"/>
    </location>
</feature>
<dbReference type="GO" id="GO:0005634">
    <property type="term" value="C:nucleus"/>
    <property type="evidence" value="ECO:0007669"/>
    <property type="project" value="TreeGrafter"/>
</dbReference>
<evidence type="ECO:0000256" key="2">
    <source>
        <dbReference type="SAM" id="MobiDB-lite"/>
    </source>
</evidence>
<dbReference type="OrthoDB" id="1922977at2759"/>
<dbReference type="STRING" id="1116229.S3DDL2"/>
<dbReference type="PANTHER" id="PTHR21563">
    <property type="entry name" value="ZINC FINGER C3H1 DOMAIN-CONTAINING PROTEIN"/>
    <property type="match status" value="1"/>
</dbReference>
<feature type="compositionally biased region" description="Low complexity" evidence="2">
    <location>
        <begin position="657"/>
        <end position="669"/>
    </location>
</feature>
<feature type="region of interest" description="Disordered" evidence="2">
    <location>
        <begin position="450"/>
        <end position="689"/>
    </location>
</feature>
<dbReference type="Pfam" id="PF10650">
    <property type="entry name" value="zf-C3H1"/>
    <property type="match status" value="1"/>
</dbReference>
<feature type="coiled-coil region" evidence="1">
    <location>
        <begin position="766"/>
        <end position="858"/>
    </location>
</feature>
<feature type="domain" description="Putative zinc-finger" evidence="3">
    <location>
        <begin position="1178"/>
        <end position="1199"/>
    </location>
</feature>
<dbReference type="EMBL" id="KE145353">
    <property type="protein sequence ID" value="EPE35795.1"/>
    <property type="molecule type" value="Genomic_DNA"/>
</dbReference>
<evidence type="ECO:0000313" key="5">
    <source>
        <dbReference type="Proteomes" id="UP000016922"/>
    </source>
</evidence>
<evidence type="ECO:0000256" key="1">
    <source>
        <dbReference type="SAM" id="Coils"/>
    </source>
</evidence>
<dbReference type="KEGG" id="glz:GLAREA_05133"/>
<sequence>MSDYPNAPAYGINYGAQDQTNPPYVPPAYPTQYMQPVDGNGMASSYDMSNSAYGYNGPPPAFSASAIASGVPPLPIFPGWNQNPGHLPTYNSHNGQQYMSYSDQNAQNSHQNSQYFVAQPPPLYQPVSQPSRVYDEGEVSESEMTGSRPQVNNSNSSYGGIQYPANNRVGYTMPSQQTMYPTSQEQTQQRPFITSNPQSFPSRHSPHTTMQQTDGYSPYASPVDLGLGERVNEKQLHGSTNNSNNKLNMAGDTSHGKQNGIPKLPGAQSHQPNNGLPKIGAVAKSRAASLSANNPSNQTSKTQKPKSLEEAQKKASAAILNLLPYNIRYQTYLDEGFAEDLVGRLFDDLQISRVLAKINNDVGASRHGANDETGEISHPVVSKAAEVVPKPQLSEKSGASELIPMAVERTATPDTTTLPKIIAQPTTVNPSVSMSEKDRALQLKMEALRKSREERAQKAAAKASTKSPIDATPPVPLQVQPQAQPSISEESTKSTTDQIGDLSQQAAPAKPAEPPVPQPSPKQTAVIQTKVSSIPGLFLTSTDSTSTPTSTNAVTTTVLTSTLPRKRPVAADFDPPNTSATQFKRPFGQSRTERPVVIDVSEDEADSDDEDVAMDLESQADQDSPVQSARRLSEQRPAAYNLPPLTDFPPRKPFTSPPNSSAASTPPGSQSAQKSGLGGRPEVLQQKETEIELLKKKIAEAEARKKARQTPTGTSTPMGQIESKAVSNTNLASNVEASMKMQQLIGIAEHNVNSTLDQISETQIAESSKAAELKKIEDERKRLRLQKLTSDLPLVEKEVLENQSKLENMRAEMARLEEVVRKNNEAKRLLTEEMDRLGRETEEQLQVQREKLHNLAKEESDVINAEHDGHPTAKTDLVAALPLTENTNEAALSSREVSQHREATPAVADQAPALIVETPPQISETAHETPEITVGELVQDEVLPLPLPRHDPETKEQTSADRALEAALQEAVRAEADSHAQGYSDTEMETSFAPDPDKLMPASEIGPDSPDYSPVLERAVPVVPEIEMAEDSDIYEPPEGTPPVDEPLKVLNPPSPSPSFSPAPPEADSRSVPVEETSGVVSEIKEREPEQQPEQQPDDHEKGQIVHKQTPPQANSKLVPVAQDESSAPATTTELFTPYQSPLKRFRAFRFHPAYKQEVAGGLRSLTYSNKIDPNKEFCRYELAGGICNDTNCEFQHFKSIRIPDDAVLTALGSPDQFGPTQRAKFCAGLKGVLTDLRARKIKDFDMIADEIIAHRAKFLGDDSKVLNLEGITI</sequence>
<keyword evidence="5" id="KW-1185">Reference proteome</keyword>
<dbReference type="OMA" id="PHNIRYS"/>
<dbReference type="InterPro" id="IPR039278">
    <property type="entry name" value="Red1"/>
</dbReference>
<feature type="compositionally biased region" description="Low complexity" evidence="2">
    <location>
        <begin position="540"/>
        <end position="563"/>
    </location>
</feature>
<dbReference type="HOGENOM" id="CLU_006646_0_0_1"/>
<dbReference type="PANTHER" id="PTHR21563:SF3">
    <property type="entry name" value="ZINC FINGER C3H1 DOMAIN-CONTAINING PROTEIN"/>
    <property type="match status" value="1"/>
</dbReference>
<dbReference type="eggNOG" id="KOG4839">
    <property type="taxonomic scope" value="Eukaryota"/>
</dbReference>
<dbReference type="GO" id="GO:0000178">
    <property type="term" value="C:exosome (RNase complex)"/>
    <property type="evidence" value="ECO:0007669"/>
    <property type="project" value="TreeGrafter"/>
</dbReference>
<feature type="region of interest" description="Disordered" evidence="2">
    <location>
        <begin position="889"/>
        <end position="1134"/>
    </location>
</feature>
<evidence type="ECO:0000259" key="3">
    <source>
        <dbReference type="Pfam" id="PF10650"/>
    </source>
</evidence>
<feature type="compositionally biased region" description="Polar residues" evidence="2">
    <location>
        <begin position="1124"/>
        <end position="1134"/>
    </location>
</feature>
<feature type="region of interest" description="Disordered" evidence="2">
    <location>
        <begin position="1"/>
        <end position="32"/>
    </location>
</feature>
<feature type="compositionally biased region" description="Polar residues" evidence="2">
    <location>
        <begin position="142"/>
        <end position="157"/>
    </location>
</feature>
<feature type="compositionally biased region" description="Pro residues" evidence="2">
    <location>
        <begin position="511"/>
        <end position="520"/>
    </location>
</feature>
<accession>S3DDL2</accession>
<evidence type="ECO:0000313" key="4">
    <source>
        <dbReference type="EMBL" id="EPE35795.1"/>
    </source>
</evidence>
<feature type="compositionally biased region" description="Polar residues" evidence="2">
    <location>
        <begin position="288"/>
        <end position="302"/>
    </location>
</feature>
<feature type="compositionally biased region" description="Acidic residues" evidence="2">
    <location>
        <begin position="1027"/>
        <end position="1036"/>
    </location>
</feature>
<proteinExistence type="predicted"/>
<name>S3DDL2_GLAL2</name>